<accession>A0A7G2CR42</accession>
<keyword evidence="3" id="KW-1185">Reference proteome</keyword>
<sequence>MKRCLPRCSVSNNATKITPTGTYNGPYPTDGGKVPIYSMVNGVIQKRYWVYKNPNWCELCKEPVSLWVNHMGRKDHALMDLHYTALVECPRRWDPTVLAAELAKDLGVDITGYQRQFGRMDGERRNEIYAMLVELEAGGMLYFGEPRSTYLTRMQGSFRGHDHQGSIVLHRYLIAPFVRLFPYAHIQDLSNLLDFVSCSYNMETVYDLCSMYTLDTVAIKANYKSSSPVALGLGGAAAGSSASGGYENQKPVSEEPSKEEQEEAFSRKAIFVRQILGQLRWLSLPDQEHPAGYTFPPYMITLGEILLKALVAEIILARLCEYMVRAEPVWQSCGFERMTKDFNKIVREGNDIRPKPVRYSYRRLSDSYDDLYRMSNNKMEGDVADALRRKGVPIPASLSVAGVQESHKSPSVSPPINK</sequence>
<gene>
    <name evidence="2" type="ORF">ADEAN_000949400</name>
</gene>
<evidence type="ECO:0000313" key="3">
    <source>
        <dbReference type="Proteomes" id="UP000515908"/>
    </source>
</evidence>
<dbReference type="AlphaFoldDB" id="A0A7G2CR42"/>
<dbReference type="VEuPathDB" id="TriTrypDB:ADEAN_000949400"/>
<feature type="region of interest" description="Disordered" evidence="1">
    <location>
        <begin position="399"/>
        <end position="418"/>
    </location>
</feature>
<evidence type="ECO:0000256" key="1">
    <source>
        <dbReference type="SAM" id="MobiDB-lite"/>
    </source>
</evidence>
<evidence type="ECO:0000313" key="2">
    <source>
        <dbReference type="EMBL" id="CAD2221955.1"/>
    </source>
</evidence>
<dbReference type="Proteomes" id="UP000515908">
    <property type="component" value="Chromosome 23"/>
</dbReference>
<name>A0A7G2CR42_9TRYP</name>
<reference evidence="2 3" key="1">
    <citation type="submission" date="2020-08" db="EMBL/GenBank/DDBJ databases">
        <authorList>
            <person name="Newling K."/>
            <person name="Davey J."/>
            <person name="Forrester S."/>
        </authorList>
    </citation>
    <scope>NUCLEOTIDE SEQUENCE [LARGE SCALE GENOMIC DNA]</scope>
    <source>
        <strain evidence="3">Crithidia deanei Carvalho (ATCC PRA-265)</strain>
    </source>
</reference>
<feature type="compositionally biased region" description="Polar residues" evidence="1">
    <location>
        <begin position="409"/>
        <end position="418"/>
    </location>
</feature>
<organism evidence="2 3">
    <name type="scientific">Angomonas deanei</name>
    <dbReference type="NCBI Taxonomy" id="59799"/>
    <lineage>
        <taxon>Eukaryota</taxon>
        <taxon>Discoba</taxon>
        <taxon>Euglenozoa</taxon>
        <taxon>Kinetoplastea</taxon>
        <taxon>Metakinetoplastina</taxon>
        <taxon>Trypanosomatida</taxon>
        <taxon>Trypanosomatidae</taxon>
        <taxon>Strigomonadinae</taxon>
        <taxon>Angomonas</taxon>
    </lineage>
</organism>
<dbReference type="EMBL" id="LR877167">
    <property type="protein sequence ID" value="CAD2221955.1"/>
    <property type="molecule type" value="Genomic_DNA"/>
</dbReference>
<protein>
    <submittedName>
        <fullName evidence="2">Uncharacterized protein</fullName>
    </submittedName>
</protein>
<proteinExistence type="predicted"/>